<evidence type="ECO:0000256" key="3">
    <source>
        <dbReference type="PROSITE-ProRule" id="PRU00023"/>
    </source>
</evidence>
<organism evidence="5 6">
    <name type="scientific">Penicillium cosmopolitanum</name>
    <dbReference type="NCBI Taxonomy" id="1131564"/>
    <lineage>
        <taxon>Eukaryota</taxon>
        <taxon>Fungi</taxon>
        <taxon>Dikarya</taxon>
        <taxon>Ascomycota</taxon>
        <taxon>Pezizomycotina</taxon>
        <taxon>Eurotiomycetes</taxon>
        <taxon>Eurotiomycetidae</taxon>
        <taxon>Eurotiales</taxon>
        <taxon>Aspergillaceae</taxon>
        <taxon>Penicillium</taxon>
    </lineage>
</organism>
<reference evidence="5" key="1">
    <citation type="submission" date="2022-12" db="EMBL/GenBank/DDBJ databases">
        <authorList>
            <person name="Petersen C."/>
        </authorList>
    </citation>
    <scope>NUCLEOTIDE SEQUENCE</scope>
    <source>
        <strain evidence="5">IBT 29677</strain>
    </source>
</reference>
<accession>A0A9W9VZY7</accession>
<sequence length="508" mass="54362">MPSCWKWLRCKSPIRKASTGAAHPTSPAPEAASGCLPVAGRQMLTLPPSAEPATPGTGPGTGTSSSERAHDGLQMGPELMETLKRNVASEDGLADSQGVSDGHRKKPRLSQDPCPTDVDIAGAGAGAASEPGLQYGLESEPALCESPLHFALQGGRDDVVKALLAGGADVEHMDNLGRTALFYAVLGTEESLRSILNQGANIHQRDYRGLTPLLYAVYHRRDRAVRVLIEHGADVTATSNIGDNALRLCVDIQSPKSGCQGTIEASLIMMKLLLNHGAELNICSTAFDMTPLLNTAAFSDFVAGAQLLIENGAGIEEVDLMDRTPLLNACNTFKTTDGSMARLLLQQGAEVEHRDHKGRTALALAASRGQDMTVRILLRHGANIEARDLVLRTPLMHAVREGWPSVANVLLENGARVNVMQRTGLTPLAVAIKALRRIIEHSKRHSNQRHVKVIGQLLSYGADVNLISDEARRILNGISQQNGDGWSLSEKVVADVIREAESSTRNSI</sequence>
<dbReference type="InterPro" id="IPR036770">
    <property type="entry name" value="Ankyrin_rpt-contain_sf"/>
</dbReference>
<evidence type="ECO:0000256" key="4">
    <source>
        <dbReference type="SAM" id="MobiDB-lite"/>
    </source>
</evidence>
<keyword evidence="6" id="KW-1185">Reference proteome</keyword>
<dbReference type="Gene3D" id="1.25.40.20">
    <property type="entry name" value="Ankyrin repeat-containing domain"/>
    <property type="match status" value="4"/>
</dbReference>
<dbReference type="Pfam" id="PF12796">
    <property type="entry name" value="Ank_2"/>
    <property type="match status" value="2"/>
</dbReference>
<dbReference type="SMART" id="SM00248">
    <property type="entry name" value="ANK"/>
    <property type="match status" value="9"/>
</dbReference>
<dbReference type="RefSeq" id="XP_056488201.1">
    <property type="nucleotide sequence ID" value="XM_056632650.1"/>
</dbReference>
<name>A0A9W9VZY7_9EURO</name>
<evidence type="ECO:0000313" key="5">
    <source>
        <dbReference type="EMBL" id="KAJ5392523.1"/>
    </source>
</evidence>
<evidence type="ECO:0000256" key="1">
    <source>
        <dbReference type="ARBA" id="ARBA00022737"/>
    </source>
</evidence>
<dbReference type="PROSITE" id="PS50088">
    <property type="entry name" value="ANK_REPEAT"/>
    <property type="match status" value="5"/>
</dbReference>
<reference evidence="5" key="2">
    <citation type="journal article" date="2023" name="IMA Fungus">
        <title>Comparative genomic study of the Penicillium genus elucidates a diverse pangenome and 15 lateral gene transfer events.</title>
        <authorList>
            <person name="Petersen C."/>
            <person name="Sorensen T."/>
            <person name="Nielsen M.R."/>
            <person name="Sondergaard T.E."/>
            <person name="Sorensen J.L."/>
            <person name="Fitzpatrick D.A."/>
            <person name="Frisvad J.C."/>
            <person name="Nielsen K.L."/>
        </authorList>
    </citation>
    <scope>NUCLEOTIDE SEQUENCE</scope>
    <source>
        <strain evidence="5">IBT 29677</strain>
    </source>
</reference>
<dbReference type="SUPFAM" id="SSF48403">
    <property type="entry name" value="Ankyrin repeat"/>
    <property type="match status" value="1"/>
</dbReference>
<evidence type="ECO:0000256" key="2">
    <source>
        <dbReference type="ARBA" id="ARBA00023043"/>
    </source>
</evidence>
<dbReference type="InterPro" id="IPR002110">
    <property type="entry name" value="Ankyrin_rpt"/>
</dbReference>
<feature type="repeat" description="ANK" evidence="3">
    <location>
        <begin position="390"/>
        <end position="422"/>
    </location>
</feature>
<feature type="region of interest" description="Disordered" evidence="4">
    <location>
        <begin position="92"/>
        <end position="114"/>
    </location>
</feature>
<keyword evidence="1" id="KW-0677">Repeat</keyword>
<gene>
    <name evidence="5" type="ORF">N7509_008013</name>
</gene>
<dbReference type="PANTHER" id="PTHR24161">
    <property type="entry name" value="ANK_REP_REGION DOMAIN-CONTAINING PROTEIN-RELATED"/>
    <property type="match status" value="1"/>
</dbReference>
<feature type="repeat" description="ANK" evidence="3">
    <location>
        <begin position="321"/>
        <end position="356"/>
    </location>
</feature>
<feature type="repeat" description="ANK" evidence="3">
    <location>
        <begin position="208"/>
        <end position="240"/>
    </location>
</feature>
<dbReference type="Proteomes" id="UP001147747">
    <property type="component" value="Unassembled WGS sequence"/>
</dbReference>
<proteinExistence type="predicted"/>
<dbReference type="AlphaFoldDB" id="A0A9W9VZY7"/>
<dbReference type="EMBL" id="JAPZBU010000008">
    <property type="protein sequence ID" value="KAJ5392523.1"/>
    <property type="molecule type" value="Genomic_DNA"/>
</dbReference>
<feature type="compositionally biased region" description="Low complexity" evidence="4">
    <location>
        <begin position="47"/>
        <end position="66"/>
    </location>
</feature>
<dbReference type="GeneID" id="81371630"/>
<feature type="region of interest" description="Disordered" evidence="4">
    <location>
        <begin position="17"/>
        <end position="71"/>
    </location>
</feature>
<feature type="repeat" description="ANK" evidence="3">
    <location>
        <begin position="143"/>
        <end position="175"/>
    </location>
</feature>
<keyword evidence="2 3" id="KW-0040">ANK repeat</keyword>
<protein>
    <submittedName>
        <fullName evidence="5">Uncharacterized protein</fullName>
    </submittedName>
</protein>
<feature type="repeat" description="ANK" evidence="3">
    <location>
        <begin position="357"/>
        <end position="389"/>
    </location>
</feature>
<dbReference type="OrthoDB" id="341259at2759"/>
<dbReference type="PROSITE" id="PS50297">
    <property type="entry name" value="ANK_REP_REGION"/>
    <property type="match status" value="4"/>
</dbReference>
<comment type="caution">
    <text evidence="5">The sequence shown here is derived from an EMBL/GenBank/DDBJ whole genome shotgun (WGS) entry which is preliminary data.</text>
</comment>
<evidence type="ECO:0000313" key="6">
    <source>
        <dbReference type="Proteomes" id="UP001147747"/>
    </source>
</evidence>
<dbReference type="PANTHER" id="PTHR24161:SF121">
    <property type="entry name" value="M-PHASE PHOSPHOPROTEIN 8"/>
    <property type="match status" value="1"/>
</dbReference>